<dbReference type="Pfam" id="PF03007">
    <property type="entry name" value="WS_DGAT_cat"/>
    <property type="match status" value="1"/>
</dbReference>
<evidence type="ECO:0000256" key="11">
    <source>
        <dbReference type="RuleBase" id="RU361241"/>
    </source>
</evidence>
<evidence type="ECO:0000256" key="1">
    <source>
        <dbReference type="ARBA" id="ARBA00004771"/>
    </source>
</evidence>
<dbReference type="InterPro" id="IPR009721">
    <property type="entry name" value="O-acyltransferase_WSD1_C"/>
</dbReference>
<dbReference type="EMBL" id="LFML01000016">
    <property type="protein sequence ID" value="KMO98983.1"/>
    <property type="molecule type" value="Genomic_DNA"/>
</dbReference>
<reference evidence="14 15" key="1">
    <citation type="submission" date="2015-06" db="EMBL/GenBank/DDBJ databases">
        <title>Recapitulation of the evolution of biosynthetic gene clusters reveals hidden chemical diversity on bacterial genomes.</title>
        <authorList>
            <person name="Cruz-Morales P."/>
            <person name="Martinez-Guerrero C."/>
            <person name="Morales-Escalante M.A."/>
            <person name="Yanez-Guerra L.A."/>
            <person name="Kopp J.F."/>
            <person name="Feldmann J."/>
            <person name="Ramos-Aboites H.E."/>
            <person name="Barona-Gomez F."/>
        </authorList>
    </citation>
    <scope>NUCLEOTIDE SEQUENCE [LARGE SCALE GENOMIC DNA]</scope>
    <source>
        <strain evidence="14 15">ATCC 31245</strain>
    </source>
</reference>
<dbReference type="InterPro" id="IPR004255">
    <property type="entry name" value="O-acyltransferase_WSD1_N"/>
</dbReference>
<dbReference type="PANTHER" id="PTHR31650:SF1">
    <property type="entry name" value="WAX ESTER SYNTHASE_DIACYLGLYCEROL ACYLTRANSFERASE 4-RELATED"/>
    <property type="match status" value="1"/>
</dbReference>
<dbReference type="AlphaFoldDB" id="A0A0J6XW58"/>
<accession>A0A0J6XW58</accession>
<evidence type="ECO:0000256" key="7">
    <source>
        <dbReference type="ARBA" id="ARBA00022798"/>
    </source>
</evidence>
<dbReference type="GO" id="GO:0051701">
    <property type="term" value="P:biological process involved in interaction with host"/>
    <property type="evidence" value="ECO:0007669"/>
    <property type="project" value="TreeGrafter"/>
</dbReference>
<dbReference type="RefSeq" id="WP_048475156.1">
    <property type="nucleotide sequence ID" value="NZ_JBIRUD010000011.1"/>
</dbReference>
<sequence length="457" mass="47360">MATEHLSPLDLAFWRIESAAHPMHLGALAIFEAAPRAAPGPDSAPVPDTAPDPAVRAAALLTARCSAVPGLRRRIHDVLLPVGAAAWASDADFDPARHVFLVRTPDPEAAAGPLMARPLDRDLPPWEAHVLAGPDPHSFAVLFKFHHALADGLGALALAAMLFDEGPPARGPARGPAPVPAARPAVAPARRSLPGMLAARVQDVGQALEIGASVARAGLPLGVPAALTATPARTGTRAVAGLALDLDDVNRIRKVAGGTVNDVLIALVAGALRRWLLGRGDPAPEGAGPRALIPVSRRRPGGAAKYGNRLSGYLLRLPLAEPDPLLRLDRVRLGMDRNKEAGPARGAGAVALLADHVHPLGHRLGGPLVAQAARMLFDILVTSVPLPGFTFSLGGSRVREVYPLAPLARGHSLAVAVSTYKGTVHYGLVADAAAVPDLAALAQALRAELDELVREVS</sequence>
<comment type="catalytic activity">
    <reaction evidence="10 11">
        <text>an acyl-CoA + a 1,2-diacyl-sn-glycerol = a triacyl-sn-glycerol + CoA</text>
        <dbReference type="Rhea" id="RHEA:10868"/>
        <dbReference type="ChEBI" id="CHEBI:17815"/>
        <dbReference type="ChEBI" id="CHEBI:57287"/>
        <dbReference type="ChEBI" id="CHEBI:58342"/>
        <dbReference type="ChEBI" id="CHEBI:64615"/>
        <dbReference type="EC" id="2.3.1.20"/>
    </reaction>
</comment>
<dbReference type="GO" id="GO:0004144">
    <property type="term" value="F:diacylglycerol O-acyltransferase activity"/>
    <property type="evidence" value="ECO:0007669"/>
    <property type="project" value="UniProtKB-EC"/>
</dbReference>
<dbReference type="GO" id="GO:0006071">
    <property type="term" value="P:glycerol metabolic process"/>
    <property type="evidence" value="ECO:0007669"/>
    <property type="project" value="UniProtKB-KW"/>
</dbReference>
<evidence type="ECO:0000256" key="10">
    <source>
        <dbReference type="ARBA" id="ARBA00048109"/>
    </source>
</evidence>
<feature type="domain" description="O-acyltransferase WSD1-like N-terminal" evidence="12">
    <location>
        <begin position="6"/>
        <end position="263"/>
    </location>
</feature>
<proteinExistence type="inferred from homology"/>
<evidence type="ECO:0000256" key="6">
    <source>
        <dbReference type="ARBA" id="ARBA00022679"/>
    </source>
</evidence>
<dbReference type="UniPathway" id="UPA00282"/>
<dbReference type="Proteomes" id="UP000035932">
    <property type="component" value="Unassembled WGS sequence"/>
</dbReference>
<keyword evidence="9 11" id="KW-0012">Acyltransferase</keyword>
<feature type="domain" description="O-acyltransferase WSD1 C-terminal" evidence="13">
    <location>
        <begin position="307"/>
        <end position="452"/>
    </location>
</feature>
<dbReference type="PATRIC" id="fig|66430.4.peg.2254"/>
<dbReference type="InterPro" id="IPR014292">
    <property type="entry name" value="Acyl_transf_WS/DGAT"/>
</dbReference>
<keyword evidence="7 11" id="KW-0319">Glycerol metabolism</keyword>
<keyword evidence="5 11" id="KW-0444">Lipid biosynthesis</keyword>
<organism evidence="14 15">
    <name type="scientific">Streptomyces roseus</name>
    <dbReference type="NCBI Taxonomy" id="66430"/>
    <lineage>
        <taxon>Bacteria</taxon>
        <taxon>Bacillati</taxon>
        <taxon>Actinomycetota</taxon>
        <taxon>Actinomycetes</taxon>
        <taxon>Kitasatosporales</taxon>
        <taxon>Streptomycetaceae</taxon>
        <taxon>Streptomyces</taxon>
    </lineage>
</organism>
<gene>
    <name evidence="14" type="ORF">ACS04_04420</name>
</gene>
<evidence type="ECO:0000256" key="9">
    <source>
        <dbReference type="ARBA" id="ARBA00023315"/>
    </source>
</evidence>
<protein>
    <recommendedName>
        <fullName evidence="4 11">Diacylglycerol O-acyltransferase</fullName>
        <ecNumber evidence="4 11">2.3.1.20</ecNumber>
    </recommendedName>
</protein>
<dbReference type="GO" id="GO:0001666">
    <property type="term" value="P:response to hypoxia"/>
    <property type="evidence" value="ECO:0007669"/>
    <property type="project" value="TreeGrafter"/>
</dbReference>
<evidence type="ECO:0000256" key="4">
    <source>
        <dbReference type="ARBA" id="ARBA00013244"/>
    </source>
</evidence>
<evidence type="ECO:0000313" key="15">
    <source>
        <dbReference type="Proteomes" id="UP000035932"/>
    </source>
</evidence>
<comment type="caution">
    <text evidence="14">The sequence shown here is derived from an EMBL/GenBank/DDBJ whole genome shotgun (WGS) entry which is preliminary data.</text>
</comment>
<evidence type="ECO:0000256" key="2">
    <source>
        <dbReference type="ARBA" id="ARBA00005189"/>
    </source>
</evidence>
<dbReference type="STRING" id="66430.ACS04_04420"/>
<dbReference type="NCBIfam" id="TIGR02946">
    <property type="entry name" value="acyl_WS_DGAT"/>
    <property type="match status" value="1"/>
</dbReference>
<evidence type="ECO:0000313" key="14">
    <source>
        <dbReference type="EMBL" id="KMO98983.1"/>
    </source>
</evidence>
<evidence type="ECO:0000259" key="13">
    <source>
        <dbReference type="Pfam" id="PF06974"/>
    </source>
</evidence>
<evidence type="ECO:0000256" key="5">
    <source>
        <dbReference type="ARBA" id="ARBA00022516"/>
    </source>
</evidence>
<keyword evidence="8 11" id="KW-0443">Lipid metabolism</keyword>
<name>A0A0J6XW58_9ACTN</name>
<keyword evidence="6 11" id="KW-0808">Transferase</keyword>
<keyword evidence="15" id="KW-1185">Reference proteome</keyword>
<comment type="similarity">
    <text evidence="3 11">Belongs to the long-chain O-acyltransferase family.</text>
</comment>
<dbReference type="Pfam" id="PF06974">
    <property type="entry name" value="WS_DGAT_C"/>
    <property type="match status" value="1"/>
</dbReference>
<dbReference type="InterPro" id="IPR045034">
    <property type="entry name" value="O-acyltransferase_WSD1-like"/>
</dbReference>
<dbReference type="EC" id="2.3.1.20" evidence="4 11"/>
<comment type="pathway">
    <text evidence="2">Lipid metabolism.</text>
</comment>
<dbReference type="OrthoDB" id="9810950at2"/>
<dbReference type="GO" id="GO:0071731">
    <property type="term" value="P:response to nitric oxide"/>
    <property type="evidence" value="ECO:0007669"/>
    <property type="project" value="TreeGrafter"/>
</dbReference>
<evidence type="ECO:0000256" key="3">
    <source>
        <dbReference type="ARBA" id="ARBA00009587"/>
    </source>
</evidence>
<dbReference type="PANTHER" id="PTHR31650">
    <property type="entry name" value="O-ACYLTRANSFERASE (WSD1-LIKE) FAMILY PROTEIN"/>
    <property type="match status" value="1"/>
</dbReference>
<dbReference type="GO" id="GO:0019432">
    <property type="term" value="P:triglyceride biosynthetic process"/>
    <property type="evidence" value="ECO:0007669"/>
    <property type="project" value="UniProtKB-UniPathway"/>
</dbReference>
<evidence type="ECO:0000259" key="12">
    <source>
        <dbReference type="Pfam" id="PF03007"/>
    </source>
</evidence>
<evidence type="ECO:0000256" key="8">
    <source>
        <dbReference type="ARBA" id="ARBA00023098"/>
    </source>
</evidence>
<comment type="pathway">
    <text evidence="1 11">Glycerolipid metabolism; triacylglycerol biosynthesis.</text>
</comment>
<dbReference type="GO" id="GO:0005886">
    <property type="term" value="C:plasma membrane"/>
    <property type="evidence" value="ECO:0007669"/>
    <property type="project" value="TreeGrafter"/>
</dbReference>